<keyword evidence="4 7" id="KW-0456">Lyase</keyword>
<proteinExistence type="inferred from homology"/>
<dbReference type="Proteomes" id="UP000316242">
    <property type="component" value="Unassembled WGS sequence"/>
</dbReference>
<dbReference type="InterPro" id="IPR002034">
    <property type="entry name" value="AIPM/Hcit_synth_CS"/>
</dbReference>
<evidence type="ECO:0000256" key="5">
    <source>
        <dbReference type="RuleBase" id="RU003523"/>
    </source>
</evidence>
<dbReference type="InterPro" id="IPR013785">
    <property type="entry name" value="Aldolase_TIM"/>
</dbReference>
<dbReference type="EMBL" id="BJNE01000017">
    <property type="protein sequence ID" value="GEC13721.1"/>
    <property type="molecule type" value="Genomic_DNA"/>
</dbReference>
<evidence type="ECO:0000256" key="1">
    <source>
        <dbReference type="ARBA" id="ARBA00009405"/>
    </source>
</evidence>
<dbReference type="SUPFAM" id="SSF51569">
    <property type="entry name" value="Aldolase"/>
    <property type="match status" value="1"/>
</dbReference>
<reference evidence="7 8" key="1">
    <citation type="submission" date="2019-06" db="EMBL/GenBank/DDBJ databases">
        <title>Whole genome shotgun sequence of Glutamicibacter nicotianae NBRC 14234.</title>
        <authorList>
            <person name="Hosoyama A."/>
            <person name="Uohara A."/>
            <person name="Ohji S."/>
            <person name="Ichikawa N."/>
        </authorList>
    </citation>
    <scope>NUCLEOTIDE SEQUENCE [LARGE SCALE GENOMIC DNA]</scope>
    <source>
        <strain evidence="7 8">NBRC 14234</strain>
    </source>
</reference>
<evidence type="ECO:0000313" key="7">
    <source>
        <dbReference type="EMBL" id="GEC13721.1"/>
    </source>
</evidence>
<evidence type="ECO:0000313" key="8">
    <source>
        <dbReference type="Proteomes" id="UP000316242"/>
    </source>
</evidence>
<name>A0ABQ0RQF3_GLUNI</name>
<accession>A0ABQ0RQF3</accession>
<dbReference type="InterPro" id="IPR043594">
    <property type="entry name" value="HMGL"/>
</dbReference>
<evidence type="ECO:0000256" key="3">
    <source>
        <dbReference type="ARBA" id="ARBA00022723"/>
    </source>
</evidence>
<evidence type="ECO:0000256" key="2">
    <source>
        <dbReference type="ARBA" id="ARBA00022679"/>
    </source>
</evidence>
<evidence type="ECO:0000259" key="6">
    <source>
        <dbReference type="PROSITE" id="PS50991"/>
    </source>
</evidence>
<comment type="similarity">
    <text evidence="1">Belongs to the HMG-CoA lyase family.</text>
</comment>
<dbReference type="PROSITE" id="PS00815">
    <property type="entry name" value="AIPM_HOMOCIT_SYNTH_1"/>
    <property type="match status" value="1"/>
</dbReference>
<dbReference type="PROSITE" id="PS50991">
    <property type="entry name" value="PYR_CT"/>
    <property type="match status" value="1"/>
</dbReference>
<dbReference type="CDD" id="cd07938">
    <property type="entry name" value="DRE_TIM_HMGL"/>
    <property type="match status" value="1"/>
</dbReference>
<dbReference type="GO" id="GO:0016829">
    <property type="term" value="F:lyase activity"/>
    <property type="evidence" value="ECO:0007669"/>
    <property type="project" value="UniProtKB-KW"/>
</dbReference>
<dbReference type="InterPro" id="IPR000891">
    <property type="entry name" value="PYR_CT"/>
</dbReference>
<keyword evidence="8" id="KW-1185">Reference proteome</keyword>
<evidence type="ECO:0000256" key="4">
    <source>
        <dbReference type="ARBA" id="ARBA00023239"/>
    </source>
</evidence>
<dbReference type="RefSeq" id="WP_141358826.1">
    <property type="nucleotide sequence ID" value="NZ_BAAAWM010000001.1"/>
</dbReference>
<gene>
    <name evidence="7" type="primary">hmgL</name>
    <name evidence="7" type="ORF">ANI01nite_29240</name>
</gene>
<keyword evidence="2 5" id="KW-0808">Transferase</keyword>
<feature type="domain" description="Pyruvate carboxyltransferase" evidence="6">
    <location>
        <begin position="3"/>
        <end position="268"/>
    </location>
</feature>
<keyword evidence="3" id="KW-0479">Metal-binding</keyword>
<comment type="similarity">
    <text evidence="5">Belongs to the alpha-IPM synthase/homocitrate synthase family.</text>
</comment>
<protein>
    <submittedName>
        <fullName evidence="7">Hydroxymethylglutaryl-CoA lyase</fullName>
    </submittedName>
</protein>
<comment type="caution">
    <text evidence="7">The sequence shown here is derived from an EMBL/GenBank/DDBJ whole genome shotgun (WGS) entry which is preliminary data.</text>
</comment>
<dbReference type="PANTHER" id="PTHR42738:SF7">
    <property type="entry name" value="HYDROXYMETHYLGLUTARYL-COA LYASE"/>
    <property type="match status" value="1"/>
</dbReference>
<dbReference type="NCBIfam" id="NF004283">
    <property type="entry name" value="PRK05692.1"/>
    <property type="match status" value="1"/>
</dbReference>
<organism evidence="7 8">
    <name type="scientific">Glutamicibacter nicotianae</name>
    <name type="common">Arthrobacter nicotianae</name>
    <dbReference type="NCBI Taxonomy" id="37929"/>
    <lineage>
        <taxon>Bacteria</taxon>
        <taxon>Bacillati</taxon>
        <taxon>Actinomycetota</taxon>
        <taxon>Actinomycetes</taxon>
        <taxon>Micrococcales</taxon>
        <taxon>Micrococcaceae</taxon>
        <taxon>Glutamicibacter</taxon>
    </lineage>
</organism>
<dbReference type="Pfam" id="PF00682">
    <property type="entry name" value="HMGL-like"/>
    <property type="match status" value="1"/>
</dbReference>
<dbReference type="Gene3D" id="3.20.20.70">
    <property type="entry name" value="Aldolase class I"/>
    <property type="match status" value="1"/>
</dbReference>
<dbReference type="PANTHER" id="PTHR42738">
    <property type="entry name" value="HYDROXYMETHYLGLUTARYL-COA LYASE"/>
    <property type="match status" value="1"/>
</dbReference>
<sequence length="292" mass="29979">MQIEITDVFLRDGLQDEPVIVPTAGKVQIARAATAAGIGRMEIASFVNPKRVPQMADADDVVTALSGEPGVRFTVLALNGRGIARAVAAGASEVQVVASASQAHSNANAGAGIEQVLDSLAADVAAHPQPGFFAGISTAFTCPFEGEIDPSRLLRLVRAFKSMGITDIGLADTLGTTPPRRLISNVKRIQDAEPDLAYSLHLHNAHGQALDTVKLAIDAGIARFDAALGGYGGCPFAPGAAGNLSTGELVDFLHAEGHTTGIDPAGLAKATDLARATISSAPPVQPDSLSIH</sequence>